<dbReference type="EMBL" id="AKAU01000124">
    <property type="protein sequence ID" value="EIM98396.1"/>
    <property type="molecule type" value="Genomic_DNA"/>
</dbReference>
<gene>
    <name evidence="1" type="ORF">WQE_24247</name>
</gene>
<proteinExistence type="predicted"/>
<protein>
    <submittedName>
        <fullName evidence="1">Uncharacterized protein</fullName>
    </submittedName>
</protein>
<sequence length="82" mass="8822">MKESKVSVLVGEGVVTVKREGTNRAVLANILGTVEADGIEVLCLDRLVHASHEQQFGEWSLSGAVTTLLSRPLKTQEPVVSH</sequence>
<dbReference type="RefSeq" id="WP_007585604.1">
    <property type="nucleotide sequence ID" value="NZ_AKAU01000124.1"/>
</dbReference>
<reference evidence="1 2" key="1">
    <citation type="journal article" date="2012" name="J. Bacteriol.">
        <title>Draft Genome Sequence of the Soil Bacterium Burkholderia terrae Strain BS001, Which Interacts with Fungal Surface Structures.</title>
        <authorList>
            <person name="Nazir R."/>
            <person name="Hansen M.A."/>
            <person name="Sorensen S."/>
            <person name="van Elsas J.D."/>
        </authorList>
    </citation>
    <scope>NUCLEOTIDE SEQUENCE [LARGE SCALE GENOMIC DNA]</scope>
    <source>
        <strain evidence="1 2">BS001</strain>
    </source>
</reference>
<evidence type="ECO:0000313" key="2">
    <source>
        <dbReference type="Proteomes" id="UP000004980"/>
    </source>
</evidence>
<evidence type="ECO:0000313" key="1">
    <source>
        <dbReference type="EMBL" id="EIM98396.1"/>
    </source>
</evidence>
<name>A0ABN0FIB3_9BURK</name>
<accession>A0ABN0FIB3</accession>
<dbReference type="Proteomes" id="UP000004980">
    <property type="component" value="Unassembled WGS sequence"/>
</dbReference>
<keyword evidence="2" id="KW-1185">Reference proteome</keyword>
<organism evidence="1 2">
    <name type="scientific">Paraburkholderia hospita</name>
    <dbReference type="NCBI Taxonomy" id="169430"/>
    <lineage>
        <taxon>Bacteria</taxon>
        <taxon>Pseudomonadati</taxon>
        <taxon>Pseudomonadota</taxon>
        <taxon>Betaproteobacteria</taxon>
        <taxon>Burkholderiales</taxon>
        <taxon>Burkholderiaceae</taxon>
        <taxon>Paraburkholderia</taxon>
    </lineage>
</organism>
<comment type="caution">
    <text evidence="1">The sequence shown here is derived from an EMBL/GenBank/DDBJ whole genome shotgun (WGS) entry which is preliminary data.</text>
</comment>